<evidence type="ECO:0000259" key="6">
    <source>
        <dbReference type="Pfam" id="PF13359"/>
    </source>
</evidence>
<feature type="domain" description="Myb/SANT-like" evidence="5">
    <location>
        <begin position="223"/>
        <end position="317"/>
    </location>
</feature>
<feature type="compositionally biased region" description="Basic and acidic residues" evidence="3">
    <location>
        <begin position="825"/>
        <end position="836"/>
    </location>
</feature>
<evidence type="ECO:0000313" key="8">
    <source>
        <dbReference type="EMBL" id="AAD27562.1"/>
    </source>
</evidence>
<feature type="compositionally biased region" description="Low complexity" evidence="3">
    <location>
        <begin position="86"/>
        <end position="115"/>
    </location>
</feature>
<feature type="domain" description="DUF8040" evidence="7">
    <location>
        <begin position="545"/>
        <end position="621"/>
    </location>
</feature>
<feature type="region of interest" description="Disordered" evidence="3">
    <location>
        <begin position="790"/>
        <end position="810"/>
    </location>
</feature>
<evidence type="ECO:0000259" key="5">
    <source>
        <dbReference type="Pfam" id="PF12776"/>
    </source>
</evidence>
<feature type="compositionally biased region" description="Basic residues" evidence="3">
    <location>
        <begin position="940"/>
        <end position="950"/>
    </location>
</feature>
<dbReference type="InterPro" id="IPR027806">
    <property type="entry name" value="HARBI1_dom"/>
</dbReference>
<feature type="compositionally biased region" description="Acidic residues" evidence="3">
    <location>
        <begin position="367"/>
        <end position="377"/>
    </location>
</feature>
<evidence type="ECO:0008006" key="9">
    <source>
        <dbReference type="Google" id="ProtNLM"/>
    </source>
</evidence>
<feature type="chain" id="PRO_5004336410" description="Myb/SANT-like domain-containing protein" evidence="4">
    <location>
        <begin position="35"/>
        <end position="1001"/>
    </location>
</feature>
<feature type="region of interest" description="Disordered" evidence="3">
    <location>
        <begin position="940"/>
        <end position="974"/>
    </location>
</feature>
<comment type="cofactor">
    <cofactor evidence="1">
        <name>a divalent metal cation</name>
        <dbReference type="ChEBI" id="CHEBI:60240"/>
    </cofactor>
</comment>
<evidence type="ECO:0000259" key="7">
    <source>
        <dbReference type="Pfam" id="PF26138"/>
    </source>
</evidence>
<evidence type="ECO:0000256" key="2">
    <source>
        <dbReference type="ARBA" id="ARBA00022723"/>
    </source>
</evidence>
<feature type="region of interest" description="Disordered" evidence="3">
    <location>
        <begin position="86"/>
        <end position="117"/>
    </location>
</feature>
<dbReference type="AlphaFoldDB" id="Q9XEP4"/>
<organism evidence="8">
    <name type="scientific">Sorghum bicolor</name>
    <name type="common">Sorghum</name>
    <name type="synonym">Sorghum vulgare</name>
    <dbReference type="NCBI Taxonomy" id="4558"/>
    <lineage>
        <taxon>Eukaryota</taxon>
        <taxon>Viridiplantae</taxon>
        <taxon>Streptophyta</taxon>
        <taxon>Embryophyta</taxon>
        <taxon>Tracheophyta</taxon>
        <taxon>Spermatophyta</taxon>
        <taxon>Magnoliopsida</taxon>
        <taxon>Liliopsida</taxon>
        <taxon>Poales</taxon>
        <taxon>Poaceae</taxon>
        <taxon>PACMAD clade</taxon>
        <taxon>Panicoideae</taxon>
        <taxon>Andropogonodae</taxon>
        <taxon>Andropogoneae</taxon>
        <taxon>Sorghinae</taxon>
        <taxon>Sorghum</taxon>
    </lineage>
</organism>
<dbReference type="PANTHER" id="PTHR47069">
    <property type="match status" value="1"/>
</dbReference>
<reference evidence="8" key="1">
    <citation type="submission" date="1998-12" db="EMBL/GenBank/DDBJ databases">
        <title>Retrotransposable elements of Sorghum bicolor.</title>
        <authorList>
            <person name="Llaca V."/>
            <person name="Lou A."/>
            <person name="Young S."/>
            <person name="Messing J."/>
        </authorList>
    </citation>
    <scope>NUCLEOTIDE SEQUENCE</scope>
</reference>
<dbReference type="Pfam" id="PF26138">
    <property type="entry name" value="DUF8040"/>
    <property type="match status" value="1"/>
</dbReference>
<feature type="signal peptide" evidence="4">
    <location>
        <begin position="1"/>
        <end position="34"/>
    </location>
</feature>
<proteinExistence type="predicted"/>
<dbReference type="PANTHER" id="PTHR47069:SF1">
    <property type="entry name" value="OS03G0580500 PROTEIN"/>
    <property type="match status" value="1"/>
</dbReference>
<feature type="region of interest" description="Disordered" evidence="3">
    <location>
        <begin position="361"/>
        <end position="409"/>
    </location>
</feature>
<evidence type="ECO:0000256" key="1">
    <source>
        <dbReference type="ARBA" id="ARBA00001968"/>
    </source>
</evidence>
<evidence type="ECO:0000256" key="3">
    <source>
        <dbReference type="SAM" id="MobiDB-lite"/>
    </source>
</evidence>
<name>Q9XEP4_SORBI</name>
<feature type="region of interest" description="Disordered" evidence="3">
    <location>
        <begin position="825"/>
        <end position="882"/>
    </location>
</feature>
<dbReference type="Pfam" id="PF12776">
    <property type="entry name" value="Myb_DNA-bind_3"/>
    <property type="match status" value="1"/>
</dbReference>
<dbReference type="Pfam" id="PF13359">
    <property type="entry name" value="DDE_Tnp_4"/>
    <property type="match status" value="1"/>
</dbReference>
<accession>Q9XEP4</accession>
<dbReference type="GO" id="GO:0046872">
    <property type="term" value="F:metal ion binding"/>
    <property type="evidence" value="ECO:0007669"/>
    <property type="project" value="UniProtKB-KW"/>
</dbReference>
<feature type="domain" description="DDE Tnp4" evidence="6">
    <location>
        <begin position="659"/>
        <end position="766"/>
    </location>
</feature>
<evidence type="ECO:0000256" key="4">
    <source>
        <dbReference type="SAM" id="SignalP"/>
    </source>
</evidence>
<dbReference type="InterPro" id="IPR058353">
    <property type="entry name" value="DUF8040"/>
</dbReference>
<keyword evidence="2" id="KW-0479">Metal-binding</keyword>
<dbReference type="EMBL" id="AF114171">
    <property type="protein sequence ID" value="AAD27562.1"/>
    <property type="molecule type" value="Genomic_DNA"/>
</dbReference>
<dbReference type="InterPro" id="IPR024752">
    <property type="entry name" value="Myb/SANT-like_dom"/>
</dbReference>
<protein>
    <recommendedName>
        <fullName evidence="9">Myb/SANT-like domain-containing protein</fullName>
    </recommendedName>
</protein>
<sequence>MKTSACLARVSAVEFRLPLVGLFNLLLLLQKSKANQRVQKLQQLLPKSNFYCSTISKAPPPCFHRLLNDQVGENYPLPPGSSAATIGSTAAASPTATAAARRRPAASQAASPVATHPTRAHGRDWLGFLRRHRCLRLDDGRLPTRGRGCSTKAGCISSRDRGCISTRRLHLRLKLLRRGGRSYSDAAAASLPDDDRLPKGSRSLGRKIEIFLFGSSMGDKADWSDRFLRNLFDACKEEIDAGNRPMGIFTATGWKNVVSKFGDKSGDKRTKKQLKNKLDILKKEYTMFMEFKNFATGLGWDAENKTVDCPKEWWDEHLARCNNPEKGIKCSHVKFRKHGPKFLEDMHVIFGKAHVDGSTATCPGDISSDDTSDEDVAEVPKPTKEKEKTVNQGKRKRKGTSTAAEEKEEKSPFFRMYKNTCLKIENAAERISTSVEVSSAPTINQIPSIAEAVKMVKECGVEEGTALMYTAWSALANPEFREFFTSLETNNGRLDLIQREHEKEKNKKEGSMDDHLRAVAKGQKGLLLLAELSQHAAIVGGMGNSYFYKMFRMSLEVFNELHDLLVSNYGLTSTKNVSSIESLAMFLWIVGGPQSFSQAENRFTRSLWTIHTKFHEVLRCLRKLAKDNITPKDPTFSTEHERVRENRFWPYFKGAIGAIDGSHVKVIVPLNETVNHTNRRGYTSQNVLAICDFDMRFTFAVTGWPGSAHDSRILNHALANFPSFPVAPKGKYYLVDSGYANRNGYLAPFKGSTYHIPEFRNRSEPPQGNKMRDKEFDRCDADEDYMPRCARRRTQTHEDGTDEGESDESMNIIRDRIVDALTKEKTRARRRAEDSLNTRGGGGRSVPQAVRSHGALRRPPLVVSGGGRRRRRDGAVVQSSHVQPRICTAHHLQQEPRLVQGQGIQQVAVHQVRAAEREAGRRRRTRRVAGPRGHGRLRLRDRRRGRHRQRLPPELRRGYSGADAGARRVGARRRPRRLLPAPVRRRLARARLMNTHRHIAM</sequence>
<keyword evidence="4" id="KW-0732">Signal</keyword>